<protein>
    <submittedName>
        <fullName evidence="1">Uncharacterized protein</fullName>
    </submittedName>
</protein>
<organism evidence="2">
    <name type="scientific">Selaginella moellendorffii</name>
    <name type="common">Spikemoss</name>
    <dbReference type="NCBI Taxonomy" id="88036"/>
    <lineage>
        <taxon>Eukaryota</taxon>
        <taxon>Viridiplantae</taxon>
        <taxon>Streptophyta</taxon>
        <taxon>Embryophyta</taxon>
        <taxon>Tracheophyta</taxon>
        <taxon>Lycopodiopsida</taxon>
        <taxon>Selaginellales</taxon>
        <taxon>Selaginellaceae</taxon>
        <taxon>Selaginella</taxon>
    </lineage>
</organism>
<evidence type="ECO:0000313" key="2">
    <source>
        <dbReference type="Proteomes" id="UP000001514"/>
    </source>
</evidence>
<dbReference type="EMBL" id="GL377565">
    <property type="protein sequence ID" value="EFJ37828.1"/>
    <property type="molecule type" value="Genomic_DNA"/>
</dbReference>
<evidence type="ECO:0000313" key="1">
    <source>
        <dbReference type="EMBL" id="EFJ37828.1"/>
    </source>
</evidence>
<keyword evidence="2" id="KW-1185">Reference proteome</keyword>
<dbReference type="AlphaFoldDB" id="D8QQN7"/>
<gene>
    <name evidence="1" type="ORF">SELMODRAFT_402448</name>
</gene>
<dbReference type="Proteomes" id="UP000001514">
    <property type="component" value="Unassembled WGS sequence"/>
</dbReference>
<reference evidence="1 2" key="1">
    <citation type="journal article" date="2011" name="Science">
        <title>The Selaginella genome identifies genetic changes associated with the evolution of vascular plants.</title>
        <authorList>
            <person name="Banks J.A."/>
            <person name="Nishiyama T."/>
            <person name="Hasebe M."/>
            <person name="Bowman J.L."/>
            <person name="Gribskov M."/>
            <person name="dePamphilis C."/>
            <person name="Albert V.A."/>
            <person name="Aono N."/>
            <person name="Aoyama T."/>
            <person name="Ambrose B.A."/>
            <person name="Ashton N.W."/>
            <person name="Axtell M.J."/>
            <person name="Barker E."/>
            <person name="Barker M.S."/>
            <person name="Bennetzen J.L."/>
            <person name="Bonawitz N.D."/>
            <person name="Chapple C."/>
            <person name="Cheng C."/>
            <person name="Correa L.G."/>
            <person name="Dacre M."/>
            <person name="DeBarry J."/>
            <person name="Dreyer I."/>
            <person name="Elias M."/>
            <person name="Engstrom E.M."/>
            <person name="Estelle M."/>
            <person name="Feng L."/>
            <person name="Finet C."/>
            <person name="Floyd S.K."/>
            <person name="Frommer W.B."/>
            <person name="Fujita T."/>
            <person name="Gramzow L."/>
            <person name="Gutensohn M."/>
            <person name="Harholt J."/>
            <person name="Hattori M."/>
            <person name="Heyl A."/>
            <person name="Hirai T."/>
            <person name="Hiwatashi Y."/>
            <person name="Ishikawa M."/>
            <person name="Iwata M."/>
            <person name="Karol K.G."/>
            <person name="Koehler B."/>
            <person name="Kolukisaoglu U."/>
            <person name="Kubo M."/>
            <person name="Kurata T."/>
            <person name="Lalonde S."/>
            <person name="Li K."/>
            <person name="Li Y."/>
            <person name="Litt A."/>
            <person name="Lyons E."/>
            <person name="Manning G."/>
            <person name="Maruyama T."/>
            <person name="Michael T.P."/>
            <person name="Mikami K."/>
            <person name="Miyazaki S."/>
            <person name="Morinaga S."/>
            <person name="Murata T."/>
            <person name="Mueller-Roeber B."/>
            <person name="Nelson D.R."/>
            <person name="Obara M."/>
            <person name="Oguri Y."/>
            <person name="Olmstead R.G."/>
            <person name="Onodera N."/>
            <person name="Petersen B.L."/>
            <person name="Pils B."/>
            <person name="Prigge M."/>
            <person name="Rensing S.A."/>
            <person name="Riano-Pachon D.M."/>
            <person name="Roberts A.W."/>
            <person name="Sato Y."/>
            <person name="Scheller H.V."/>
            <person name="Schulz B."/>
            <person name="Schulz C."/>
            <person name="Shakirov E.V."/>
            <person name="Shibagaki N."/>
            <person name="Shinohara N."/>
            <person name="Shippen D.E."/>
            <person name="Soerensen I."/>
            <person name="Sotooka R."/>
            <person name="Sugimoto N."/>
            <person name="Sugita M."/>
            <person name="Sumikawa N."/>
            <person name="Tanurdzic M."/>
            <person name="Theissen G."/>
            <person name="Ulvskov P."/>
            <person name="Wakazuki S."/>
            <person name="Weng J.K."/>
            <person name="Willats W.W."/>
            <person name="Wipf D."/>
            <person name="Wolf P.G."/>
            <person name="Yang L."/>
            <person name="Zimmer A.D."/>
            <person name="Zhu Q."/>
            <person name="Mitros T."/>
            <person name="Hellsten U."/>
            <person name="Loque D."/>
            <person name="Otillar R."/>
            <person name="Salamov A."/>
            <person name="Schmutz J."/>
            <person name="Shapiro H."/>
            <person name="Lindquist E."/>
            <person name="Lucas S."/>
            <person name="Rokhsar D."/>
            <person name="Grigoriev I.V."/>
        </authorList>
    </citation>
    <scope>NUCLEOTIDE SEQUENCE [LARGE SCALE GENOMIC DNA]</scope>
</reference>
<name>D8QQN7_SELML</name>
<dbReference type="Gramene" id="EFJ37828">
    <property type="protein sequence ID" value="EFJ37828"/>
    <property type="gene ID" value="SELMODRAFT_402448"/>
</dbReference>
<dbReference type="InParanoid" id="D8QQN7"/>
<accession>D8QQN7</accession>
<proteinExistence type="predicted"/>
<dbReference type="HOGENOM" id="CLU_507541_0_0_1"/>
<sequence>MRGEQVLWVVVENVELDHLCVGLGHLHQECPELFADELIDLIIDKAPLLKVSVFHMLIGKRRSNTVVRRFLDAEFANDALNSLDQACDQETFTRVLAYPFERRPPLNGKLLDAIDTMKGLGYKREICVFENAILFSPNERLFCEMVKEHPNEAAEPDVYQKTFDKGNMELKHFVGLEAKAKGVKLSIESFFKGIPESDVNRGLALLLEISASPAQAYQIGLNSISSPHIFVSILKKAVEAKVTVNPTSKLIHMLGQVKNDLGDTFVADAIKRDLLKLDDKELAGCFRTPSYSSANWAINQENARLLFKLATTNSCQPFPLLLKEMLRTSFHADSVWLCYVAFRNLMNPDADTCREMAGKLDEYVDPGVYECWLGFLGNGGNMVGCPPASRCLRPSIGKAREFRLRFRPGASIYGGGWIRLIDLAFQNCSVPFALARAIVLFSNGPTSFLVTKCSHSMLPLITFIKDYVNLIASKNPLWNLTRGSDHFFVSCDDWAVYKGHVGHPNWLFRSSICVDSCPADETGNISGICDSVFLGPS</sequence>
<dbReference type="KEGG" id="smo:SELMODRAFT_402448"/>